<evidence type="ECO:0008006" key="3">
    <source>
        <dbReference type="Google" id="ProtNLM"/>
    </source>
</evidence>
<proteinExistence type="predicted"/>
<dbReference type="InterPro" id="IPR021874">
    <property type="entry name" value="Phage_Mu_Gp27"/>
</dbReference>
<keyword evidence="2" id="KW-1185">Reference proteome</keyword>
<reference evidence="2" key="1">
    <citation type="submission" date="2016-10" db="EMBL/GenBank/DDBJ databases">
        <authorList>
            <person name="Varghese N."/>
            <person name="Submissions S."/>
        </authorList>
    </citation>
    <scope>NUCLEOTIDE SEQUENCE [LARGE SCALE GENOMIC DNA]</scope>
    <source>
        <strain evidence="2">JCM 10271</strain>
    </source>
</reference>
<evidence type="ECO:0000313" key="1">
    <source>
        <dbReference type="EMBL" id="SFQ14140.1"/>
    </source>
</evidence>
<dbReference type="EMBL" id="FOXV01000002">
    <property type="protein sequence ID" value="SFQ14140.1"/>
    <property type="molecule type" value="Genomic_DNA"/>
</dbReference>
<name>A0A1I5W342_9RHOB</name>
<gene>
    <name evidence="1" type="ORF">SAMN05421853_10297</name>
</gene>
<dbReference type="RefSeq" id="WP_093009380.1">
    <property type="nucleotide sequence ID" value="NZ_FOXV01000002.1"/>
</dbReference>
<organism evidence="1 2">
    <name type="scientific">Roseivivax halotolerans</name>
    <dbReference type="NCBI Taxonomy" id="93684"/>
    <lineage>
        <taxon>Bacteria</taxon>
        <taxon>Pseudomonadati</taxon>
        <taxon>Pseudomonadota</taxon>
        <taxon>Alphaproteobacteria</taxon>
        <taxon>Rhodobacterales</taxon>
        <taxon>Roseobacteraceae</taxon>
        <taxon>Roseivivax</taxon>
    </lineage>
</organism>
<dbReference type="AlphaFoldDB" id="A0A1I5W342"/>
<dbReference type="STRING" id="93684.SAMN05421853_10297"/>
<sequence>MPPPRKVDLLPSEIRDWLQEELKLRGFGGYEELAEALNWRLEEAGLELRIGKSALHAYGSEFREYAQLQEQAQDEIRAFLADASLGQEIDVTKALFQQLTTIAFRVQMAMATANELPDPRGMKDLTTALNNLIRSTELRDKIAAEERQAMSEKLAAAEASGDAADQAALARAREIMGFD</sequence>
<evidence type="ECO:0000313" key="2">
    <source>
        <dbReference type="Proteomes" id="UP000243106"/>
    </source>
</evidence>
<protein>
    <recommendedName>
        <fullName evidence="3">DUF3486 family protein</fullName>
    </recommendedName>
</protein>
<dbReference type="Proteomes" id="UP000243106">
    <property type="component" value="Unassembled WGS sequence"/>
</dbReference>
<dbReference type="Pfam" id="PF11985">
    <property type="entry name" value="Phage_Mu_Gp27"/>
    <property type="match status" value="1"/>
</dbReference>
<accession>A0A1I5W342</accession>